<dbReference type="RefSeq" id="WP_009033362.1">
    <property type="nucleotide sequence ID" value="NZ_ALWO02000037.1"/>
</dbReference>
<dbReference type="SUPFAM" id="SSF48317">
    <property type="entry name" value="Acid phosphatase/Vanadium-dependent haloperoxidase"/>
    <property type="match status" value="1"/>
</dbReference>
<dbReference type="AlphaFoldDB" id="S2DF14"/>
<gene>
    <name evidence="2" type="ORF">A33Q_2957</name>
</gene>
<dbReference type="eggNOG" id="COG0671">
    <property type="taxonomic scope" value="Bacteria"/>
</dbReference>
<evidence type="ECO:0000313" key="2">
    <source>
        <dbReference type="EMBL" id="EOZ95595.1"/>
    </source>
</evidence>
<comment type="caution">
    <text evidence="2">The sequence shown here is derived from an EMBL/GenBank/DDBJ whole genome shotgun (WGS) entry which is preliminary data.</text>
</comment>
<name>S2DF14_INDAL</name>
<evidence type="ECO:0008006" key="4">
    <source>
        <dbReference type="Google" id="ProtNLM"/>
    </source>
</evidence>
<keyword evidence="1" id="KW-0812">Transmembrane</keyword>
<feature type="transmembrane region" description="Helical" evidence="1">
    <location>
        <begin position="135"/>
        <end position="162"/>
    </location>
</feature>
<feature type="transmembrane region" description="Helical" evidence="1">
    <location>
        <begin position="12"/>
        <end position="31"/>
    </location>
</feature>
<feature type="transmembrane region" description="Helical" evidence="1">
    <location>
        <begin position="174"/>
        <end position="192"/>
    </location>
</feature>
<dbReference type="Proteomes" id="UP000006073">
    <property type="component" value="Unassembled WGS sequence"/>
</dbReference>
<organism evidence="2 3">
    <name type="scientific">Indibacter alkaliphilus (strain CCUG 57479 / KCTC 22604 / LW1)</name>
    <dbReference type="NCBI Taxonomy" id="1189612"/>
    <lineage>
        <taxon>Bacteria</taxon>
        <taxon>Pseudomonadati</taxon>
        <taxon>Bacteroidota</taxon>
        <taxon>Cytophagia</taxon>
        <taxon>Cytophagales</taxon>
        <taxon>Cyclobacteriaceae</taxon>
    </lineage>
</organism>
<dbReference type="STRING" id="1189612.A33Q_2957"/>
<feature type="transmembrane region" description="Helical" evidence="1">
    <location>
        <begin position="37"/>
        <end position="58"/>
    </location>
</feature>
<keyword evidence="1" id="KW-1133">Transmembrane helix</keyword>
<keyword evidence="3" id="KW-1185">Reference proteome</keyword>
<feature type="transmembrane region" description="Helical" evidence="1">
    <location>
        <begin position="79"/>
        <end position="98"/>
    </location>
</feature>
<accession>S2DF14</accession>
<reference evidence="2 3" key="1">
    <citation type="journal article" date="2013" name="Genome Announc.">
        <title>Draft Genome Sequence of Indibacter alkaliphilus Strain LW1T, Isolated from Lonar Lake, a Haloalkaline Lake in the Buldana District of Maharashtra, India.</title>
        <authorList>
            <person name="Singh A."/>
            <person name="Kumar Jangir P."/>
            <person name="Sharma R."/>
            <person name="Singh A."/>
            <person name="Kumar Pinnaka A."/>
            <person name="Shivaji S."/>
        </authorList>
    </citation>
    <scope>NUCLEOTIDE SEQUENCE [LARGE SCALE GENOMIC DNA]</scope>
    <source>
        <strain evidence="3">CCUG 57479 / KCTC 22604 / LW1</strain>
    </source>
</reference>
<proteinExistence type="predicted"/>
<dbReference type="CDD" id="cd01610">
    <property type="entry name" value="PAP2_like"/>
    <property type="match status" value="1"/>
</dbReference>
<keyword evidence="1" id="KW-0472">Membrane</keyword>
<evidence type="ECO:0000256" key="1">
    <source>
        <dbReference type="SAM" id="Phobius"/>
    </source>
</evidence>
<sequence length="193" mass="21541">MSKTLASAKTLSIIGHPLILGNLYVIIMSFQKMPSKQALWVSGMTLLLVTLPIIFHNLRKTKSGAYSNFDVSDQAQRKSFYPFAIGLFVLLNLLFFLLDLPRAVIYHTLNFLVFLIIMALVNFRIKASLHAGIAFYISVSLWEVHLILGSILLFLALGIAWSRLFTGRHSLNELIIGSMLGIISGLFGVFLII</sequence>
<dbReference type="OrthoDB" id="966117at2"/>
<feature type="transmembrane region" description="Helical" evidence="1">
    <location>
        <begin position="104"/>
        <end position="123"/>
    </location>
</feature>
<evidence type="ECO:0000313" key="3">
    <source>
        <dbReference type="Proteomes" id="UP000006073"/>
    </source>
</evidence>
<dbReference type="InterPro" id="IPR036938">
    <property type="entry name" value="PAP2/HPO_sf"/>
</dbReference>
<dbReference type="EMBL" id="ALWO02000037">
    <property type="protein sequence ID" value="EOZ95595.1"/>
    <property type="molecule type" value="Genomic_DNA"/>
</dbReference>
<protein>
    <recommendedName>
        <fullName evidence="4">PAP2 superfamily protein</fullName>
    </recommendedName>
</protein>